<accession>A0A0P7YCN2</accession>
<organism evidence="2 3">
    <name type="scientific">Marinobacter excellens HL-55</name>
    <dbReference type="NCBI Taxonomy" id="1305731"/>
    <lineage>
        <taxon>Bacteria</taxon>
        <taxon>Pseudomonadati</taxon>
        <taxon>Pseudomonadota</taxon>
        <taxon>Gammaproteobacteria</taxon>
        <taxon>Pseudomonadales</taxon>
        <taxon>Marinobacteraceae</taxon>
        <taxon>Marinobacter</taxon>
    </lineage>
</organism>
<comment type="caution">
    <text evidence="2">The sequence shown here is derived from an EMBL/GenBank/DDBJ whole genome shotgun (WGS) entry which is preliminary data.</text>
</comment>
<proteinExistence type="predicted"/>
<evidence type="ECO:0000313" key="3">
    <source>
        <dbReference type="Proteomes" id="UP000050416"/>
    </source>
</evidence>
<evidence type="ECO:0000313" key="2">
    <source>
        <dbReference type="EMBL" id="KPQ28065.1"/>
    </source>
</evidence>
<dbReference type="PATRIC" id="fig|1305731.5.peg.899"/>
<sequence length="372" mass="42988">MNCIIGSCLSFAEKTRLARWAVPLLTFVLLTPSCSYSAEPVFTVQDASIPDRLSPAALPSSFYTFEPEDYWAEPVDSWWMNFSNWVIRQERNYGVKVQSLGAWADRTLSGSSHALPDNQSYLRVGFATESDYGNLAQFKPEVRFKLDIPTTEEKLRLVVESESDELVPLSERERDRQLTEPDRTETETTGALRYLSQVGNAINLSTDIGGRLRLPPEVFVRTTARKNWLLDDHWGLNAQQRLYYYHTSGWGARTRLGADRDIGNGWHFFTSSELQWVHSDRKFEAAQIFSTRKRLNNRSVLIPRFGALGESQPSWRTTSYFVDMTWSYRVYEDWLFAELIPALEFPREESFKDQASVIFRIEMYFSGTINRD</sequence>
<dbReference type="AlphaFoldDB" id="A0A0P7YCN2"/>
<gene>
    <name evidence="2" type="ORF">HLUCCX14_12125</name>
</gene>
<dbReference type="Proteomes" id="UP000050416">
    <property type="component" value="Unassembled WGS sequence"/>
</dbReference>
<protein>
    <submittedName>
        <fullName evidence="2">Autotransporter beta-domain</fullName>
    </submittedName>
</protein>
<evidence type="ECO:0000256" key="1">
    <source>
        <dbReference type="SAM" id="MobiDB-lite"/>
    </source>
</evidence>
<dbReference type="STRING" id="1305731.GCA_000934705_00487"/>
<feature type="region of interest" description="Disordered" evidence="1">
    <location>
        <begin position="169"/>
        <end position="188"/>
    </location>
</feature>
<feature type="compositionally biased region" description="Basic and acidic residues" evidence="1">
    <location>
        <begin position="170"/>
        <end position="186"/>
    </location>
</feature>
<dbReference type="EMBL" id="LJZQ01000019">
    <property type="protein sequence ID" value="KPQ28065.1"/>
    <property type="molecule type" value="Genomic_DNA"/>
</dbReference>
<name>A0A0P7YCN2_9GAMM</name>
<reference evidence="2 3" key="1">
    <citation type="submission" date="2015-09" db="EMBL/GenBank/DDBJ databases">
        <title>Identification and resolution of microdiversity through metagenomic sequencing of parallel consortia.</title>
        <authorList>
            <person name="Nelson W.C."/>
            <person name="Romine M.F."/>
            <person name="Lindemann S.R."/>
        </authorList>
    </citation>
    <scope>NUCLEOTIDE SEQUENCE [LARGE SCALE GENOMIC DNA]</scope>
    <source>
        <strain evidence="2">HL-55</strain>
    </source>
</reference>